<keyword evidence="3" id="KW-1133">Transmembrane helix</keyword>
<keyword evidence="4" id="KW-0472">Membrane</keyword>
<evidence type="ECO:0000259" key="6">
    <source>
        <dbReference type="PROSITE" id="PS50835"/>
    </source>
</evidence>
<comment type="caution">
    <text evidence="7">The sequence shown here is derived from an EMBL/GenBank/DDBJ whole genome shotgun (WGS) entry which is preliminary data.</text>
</comment>
<evidence type="ECO:0000313" key="8">
    <source>
        <dbReference type="Proteomes" id="UP001367676"/>
    </source>
</evidence>
<organism evidence="7 8">
    <name type="scientific">Parthenolecanium corni</name>
    <dbReference type="NCBI Taxonomy" id="536013"/>
    <lineage>
        <taxon>Eukaryota</taxon>
        <taxon>Metazoa</taxon>
        <taxon>Ecdysozoa</taxon>
        <taxon>Arthropoda</taxon>
        <taxon>Hexapoda</taxon>
        <taxon>Insecta</taxon>
        <taxon>Pterygota</taxon>
        <taxon>Neoptera</taxon>
        <taxon>Paraneoptera</taxon>
        <taxon>Hemiptera</taxon>
        <taxon>Sternorrhyncha</taxon>
        <taxon>Coccoidea</taxon>
        <taxon>Coccidae</taxon>
        <taxon>Parthenolecanium</taxon>
    </lineage>
</organism>
<dbReference type="Pfam" id="PF07686">
    <property type="entry name" value="V-set"/>
    <property type="match status" value="1"/>
</dbReference>
<dbReference type="Pfam" id="PF08205">
    <property type="entry name" value="C2-set_2"/>
    <property type="match status" value="1"/>
</dbReference>
<evidence type="ECO:0000256" key="1">
    <source>
        <dbReference type="ARBA" id="ARBA00004167"/>
    </source>
</evidence>
<feature type="domain" description="Ig-like" evidence="6">
    <location>
        <begin position="130"/>
        <end position="205"/>
    </location>
</feature>
<comment type="subcellular location">
    <subcellularLocation>
        <location evidence="1">Membrane</location>
        <topology evidence="1">Single-pass membrane protein</topology>
    </subcellularLocation>
</comment>
<dbReference type="InterPro" id="IPR013162">
    <property type="entry name" value="CD80_C2-set"/>
</dbReference>
<dbReference type="InterPro" id="IPR013783">
    <property type="entry name" value="Ig-like_fold"/>
</dbReference>
<reference evidence="7 8" key="1">
    <citation type="submission" date="2024-03" db="EMBL/GenBank/DDBJ databases">
        <title>Adaptation during the transition from Ophiocordyceps entomopathogen to insect associate is accompanied by gene loss and intensified selection.</title>
        <authorList>
            <person name="Ward C.M."/>
            <person name="Onetto C.A."/>
            <person name="Borneman A.R."/>
        </authorList>
    </citation>
    <scope>NUCLEOTIDE SEQUENCE [LARGE SCALE GENOMIC DNA]</scope>
    <source>
        <strain evidence="7">AWRI1</strain>
        <tissue evidence="7">Single Adult Female</tissue>
    </source>
</reference>
<dbReference type="GO" id="GO:0016020">
    <property type="term" value="C:membrane"/>
    <property type="evidence" value="ECO:0007669"/>
    <property type="project" value="UniProtKB-SubCell"/>
</dbReference>
<gene>
    <name evidence="7" type="ORF">V9T40_002293</name>
</gene>
<accession>A0AAN9TIM3</accession>
<evidence type="ECO:0000256" key="5">
    <source>
        <dbReference type="ARBA" id="ARBA00023157"/>
    </source>
</evidence>
<keyword evidence="8" id="KW-1185">Reference proteome</keyword>
<evidence type="ECO:0000256" key="2">
    <source>
        <dbReference type="ARBA" id="ARBA00022692"/>
    </source>
</evidence>
<sequence>MDDELLDEDHKCYSIRVALRAPRYVMVNGTATLKCEYDVNENQVYKVEWLRGGNKIYQFIKGRNPPFNNFTVIGADIDWTESDEKRVSLKNLQFEASGVYICEVTTDNPIYTKPSEEEYLVVMQTQSENPRISFNEADYKVGDILDANCTSSPATPVPELTWLLNGKKADESLIRSYPESMKSSSMVQLTMAITMKQAPQLILTCLSTIPGYMGHVNGTEYADYRDATIQRPIASTKIMKNVQRR</sequence>
<dbReference type="InterPro" id="IPR036179">
    <property type="entry name" value="Ig-like_dom_sf"/>
</dbReference>
<dbReference type="InterPro" id="IPR013106">
    <property type="entry name" value="Ig_V-set"/>
</dbReference>
<dbReference type="SUPFAM" id="SSF48726">
    <property type="entry name" value="Immunoglobulin"/>
    <property type="match status" value="1"/>
</dbReference>
<keyword evidence="2" id="KW-0812">Transmembrane</keyword>
<feature type="domain" description="Ig-like" evidence="6">
    <location>
        <begin position="15"/>
        <end position="112"/>
    </location>
</feature>
<dbReference type="InterPro" id="IPR003599">
    <property type="entry name" value="Ig_sub"/>
</dbReference>
<dbReference type="Gene3D" id="2.60.40.10">
    <property type="entry name" value="Immunoglobulins"/>
    <property type="match status" value="2"/>
</dbReference>
<protein>
    <recommendedName>
        <fullName evidence="6">Ig-like domain-containing protein</fullName>
    </recommendedName>
</protein>
<dbReference type="PROSITE" id="PS50835">
    <property type="entry name" value="IG_LIKE"/>
    <property type="match status" value="2"/>
</dbReference>
<dbReference type="SMART" id="SM00409">
    <property type="entry name" value="IG"/>
    <property type="match status" value="1"/>
</dbReference>
<keyword evidence="5" id="KW-1015">Disulfide bond</keyword>
<name>A0AAN9TIM3_9HEMI</name>
<dbReference type="InterPro" id="IPR007110">
    <property type="entry name" value="Ig-like_dom"/>
</dbReference>
<evidence type="ECO:0000256" key="3">
    <source>
        <dbReference type="ARBA" id="ARBA00022989"/>
    </source>
</evidence>
<dbReference type="EMBL" id="JBBCAQ010000022">
    <property type="protein sequence ID" value="KAK7590680.1"/>
    <property type="molecule type" value="Genomic_DNA"/>
</dbReference>
<dbReference type="AlphaFoldDB" id="A0AAN9TIM3"/>
<proteinExistence type="predicted"/>
<evidence type="ECO:0000313" key="7">
    <source>
        <dbReference type="EMBL" id="KAK7590680.1"/>
    </source>
</evidence>
<dbReference type="PANTHER" id="PTHR21261:SF3">
    <property type="entry name" value="BEATEN PATH VII"/>
    <property type="match status" value="1"/>
</dbReference>
<dbReference type="PANTHER" id="PTHR21261">
    <property type="entry name" value="BEAT PROTEIN"/>
    <property type="match status" value="1"/>
</dbReference>
<dbReference type="Proteomes" id="UP001367676">
    <property type="component" value="Unassembled WGS sequence"/>
</dbReference>
<evidence type="ECO:0000256" key="4">
    <source>
        <dbReference type="ARBA" id="ARBA00023136"/>
    </source>
</evidence>